<evidence type="ECO:0000313" key="2">
    <source>
        <dbReference type="EMBL" id="GLS89598.1"/>
    </source>
</evidence>
<dbReference type="EMBL" id="BSPQ01000001">
    <property type="protein sequence ID" value="GLS89598.1"/>
    <property type="molecule type" value="Genomic_DNA"/>
</dbReference>
<dbReference type="Pfam" id="PF08241">
    <property type="entry name" value="Methyltransf_11"/>
    <property type="match status" value="1"/>
</dbReference>
<comment type="caution">
    <text evidence="2">The sequence shown here is derived from an EMBL/GenBank/DDBJ whole genome shotgun (WGS) entry which is preliminary data.</text>
</comment>
<dbReference type="SUPFAM" id="SSF53335">
    <property type="entry name" value="S-adenosyl-L-methionine-dependent methyltransferases"/>
    <property type="match status" value="1"/>
</dbReference>
<name>A0ABQ6DWR0_9GAMM</name>
<dbReference type="InterPro" id="IPR013216">
    <property type="entry name" value="Methyltransf_11"/>
</dbReference>
<reference evidence="3" key="1">
    <citation type="journal article" date="2019" name="Int. J. Syst. Evol. Microbiol.">
        <title>The Global Catalogue of Microorganisms (GCM) 10K type strain sequencing project: providing services to taxonomists for standard genome sequencing and annotation.</title>
        <authorList>
            <consortium name="The Broad Institute Genomics Platform"/>
            <consortium name="The Broad Institute Genome Sequencing Center for Infectious Disease"/>
            <person name="Wu L."/>
            <person name="Ma J."/>
        </authorList>
    </citation>
    <scope>NUCLEOTIDE SEQUENCE [LARGE SCALE GENOMIC DNA]</scope>
    <source>
        <strain evidence="3">NBRC 103166</strain>
    </source>
</reference>
<organism evidence="2 3">
    <name type="scientific">Psychromonas marina</name>
    <dbReference type="NCBI Taxonomy" id="88364"/>
    <lineage>
        <taxon>Bacteria</taxon>
        <taxon>Pseudomonadati</taxon>
        <taxon>Pseudomonadota</taxon>
        <taxon>Gammaproteobacteria</taxon>
        <taxon>Alteromonadales</taxon>
        <taxon>Psychromonadaceae</taxon>
        <taxon>Psychromonas</taxon>
    </lineage>
</organism>
<proteinExistence type="predicted"/>
<sequence>MKIAKTSRILTSIESWSQLPDGECLLKQTQYRLDHTLPRCFGYHLLKLGQLSSQLSTAKSPIIHQINCAPSGEDIGLFADLHLLPVQDSSIDLCLLAHELDFSSDPHQLLREIDRVLTLDGTLIISGYNPISLFGLRSVLTPKRPHTARLFLLNRILDWLHLLGFEVQQKQQFDFLSCNTSNRLVNCIENIGERLFPFFCSNYFIVAKKQSIPMTRIKSPFKFAKPIMSKQPIATRNNRDLR</sequence>
<dbReference type="Proteomes" id="UP001157353">
    <property type="component" value="Unassembled WGS sequence"/>
</dbReference>
<evidence type="ECO:0000259" key="1">
    <source>
        <dbReference type="Pfam" id="PF08241"/>
    </source>
</evidence>
<keyword evidence="3" id="KW-1185">Reference proteome</keyword>
<dbReference type="Gene3D" id="3.40.50.150">
    <property type="entry name" value="Vaccinia Virus protein VP39"/>
    <property type="match status" value="1"/>
</dbReference>
<keyword evidence="2" id="KW-0808">Transferase</keyword>
<dbReference type="InterPro" id="IPR029063">
    <property type="entry name" value="SAM-dependent_MTases_sf"/>
</dbReference>
<keyword evidence="2" id="KW-0489">Methyltransferase</keyword>
<feature type="domain" description="Methyltransferase type 11" evidence="1">
    <location>
        <begin position="79"/>
        <end position="125"/>
    </location>
</feature>
<dbReference type="RefSeq" id="WP_284202712.1">
    <property type="nucleotide sequence ID" value="NZ_BSPQ01000001.1"/>
</dbReference>
<dbReference type="GO" id="GO:0008168">
    <property type="term" value="F:methyltransferase activity"/>
    <property type="evidence" value="ECO:0007669"/>
    <property type="project" value="UniProtKB-KW"/>
</dbReference>
<gene>
    <name evidence="2" type="ORF">GCM10007916_06650</name>
</gene>
<protein>
    <submittedName>
        <fullName evidence="2">Methyltransferase</fullName>
    </submittedName>
</protein>
<evidence type="ECO:0000313" key="3">
    <source>
        <dbReference type="Proteomes" id="UP001157353"/>
    </source>
</evidence>
<dbReference type="GO" id="GO:0032259">
    <property type="term" value="P:methylation"/>
    <property type="evidence" value="ECO:0007669"/>
    <property type="project" value="UniProtKB-KW"/>
</dbReference>
<accession>A0ABQ6DWR0</accession>